<gene>
    <name evidence="2" type="ORF">GCM10023149_34810</name>
</gene>
<feature type="domain" description="Cyclic nucleotide-binding" evidence="1">
    <location>
        <begin position="31"/>
        <end position="116"/>
    </location>
</feature>
<dbReference type="InterPro" id="IPR018490">
    <property type="entry name" value="cNMP-bd_dom_sf"/>
</dbReference>
<dbReference type="CDD" id="cd00038">
    <property type="entry name" value="CAP_ED"/>
    <property type="match status" value="1"/>
</dbReference>
<dbReference type="InterPro" id="IPR014710">
    <property type="entry name" value="RmlC-like_jellyroll"/>
</dbReference>
<sequence length="194" mass="22015">MDNAQLVQFLHNSQLVSLTGAQKIATHFKEKAIAKNEYFLESGHICSHYLFLASGFLRAFAHDVEGNEVTTGFYSPNQMVFEVSSYFNRVTSKENIQALVDSKGWFITYEELNTLFHAMPEFREFGRSVLVKGFTALKTRTLSMITETAEERYANLLKTNPEIIRNAPLKTIASYLGITDTSLSRIRKEIGKKS</sequence>
<dbReference type="Pfam" id="PF00027">
    <property type="entry name" value="cNMP_binding"/>
    <property type="match status" value="1"/>
</dbReference>
<dbReference type="Proteomes" id="UP001500582">
    <property type="component" value="Unassembled WGS sequence"/>
</dbReference>
<dbReference type="EMBL" id="BAABFT010000009">
    <property type="protein sequence ID" value="GAA4329886.1"/>
    <property type="molecule type" value="Genomic_DNA"/>
</dbReference>
<organism evidence="2 3">
    <name type="scientific">Mucilaginibacter gynuensis</name>
    <dbReference type="NCBI Taxonomy" id="1302236"/>
    <lineage>
        <taxon>Bacteria</taxon>
        <taxon>Pseudomonadati</taxon>
        <taxon>Bacteroidota</taxon>
        <taxon>Sphingobacteriia</taxon>
        <taxon>Sphingobacteriales</taxon>
        <taxon>Sphingobacteriaceae</taxon>
        <taxon>Mucilaginibacter</taxon>
    </lineage>
</organism>
<evidence type="ECO:0000259" key="1">
    <source>
        <dbReference type="Pfam" id="PF00027"/>
    </source>
</evidence>
<protein>
    <submittedName>
        <fullName evidence="2">Crp/Fnr family transcriptional regulator</fullName>
    </submittedName>
</protein>
<evidence type="ECO:0000313" key="3">
    <source>
        <dbReference type="Proteomes" id="UP001500582"/>
    </source>
</evidence>
<comment type="caution">
    <text evidence="2">The sequence shown here is derived from an EMBL/GenBank/DDBJ whole genome shotgun (WGS) entry which is preliminary data.</text>
</comment>
<dbReference type="InterPro" id="IPR000595">
    <property type="entry name" value="cNMP-bd_dom"/>
</dbReference>
<proteinExistence type="predicted"/>
<name>A0ABP8GV36_9SPHI</name>
<dbReference type="Gene3D" id="2.60.120.10">
    <property type="entry name" value="Jelly Rolls"/>
    <property type="match status" value="1"/>
</dbReference>
<accession>A0ABP8GV36</accession>
<evidence type="ECO:0000313" key="2">
    <source>
        <dbReference type="EMBL" id="GAA4329886.1"/>
    </source>
</evidence>
<dbReference type="RefSeq" id="WP_345212412.1">
    <property type="nucleotide sequence ID" value="NZ_BAABFT010000009.1"/>
</dbReference>
<dbReference type="SUPFAM" id="SSF51206">
    <property type="entry name" value="cAMP-binding domain-like"/>
    <property type="match status" value="1"/>
</dbReference>
<reference evidence="3" key="1">
    <citation type="journal article" date="2019" name="Int. J. Syst. Evol. Microbiol.">
        <title>The Global Catalogue of Microorganisms (GCM) 10K type strain sequencing project: providing services to taxonomists for standard genome sequencing and annotation.</title>
        <authorList>
            <consortium name="The Broad Institute Genomics Platform"/>
            <consortium name="The Broad Institute Genome Sequencing Center for Infectious Disease"/>
            <person name="Wu L."/>
            <person name="Ma J."/>
        </authorList>
    </citation>
    <scope>NUCLEOTIDE SEQUENCE [LARGE SCALE GENOMIC DNA]</scope>
    <source>
        <strain evidence="3">JCM 17705</strain>
    </source>
</reference>
<keyword evidence="3" id="KW-1185">Reference proteome</keyword>